<evidence type="ECO:0000313" key="3">
    <source>
        <dbReference type="Proteomes" id="UP000245998"/>
    </source>
</evidence>
<organism evidence="2 3">
    <name type="scientific">Pueribacillus theae</name>
    <dbReference type="NCBI Taxonomy" id="2171751"/>
    <lineage>
        <taxon>Bacteria</taxon>
        <taxon>Bacillati</taxon>
        <taxon>Bacillota</taxon>
        <taxon>Bacilli</taxon>
        <taxon>Bacillales</taxon>
        <taxon>Bacillaceae</taxon>
        <taxon>Pueribacillus</taxon>
    </lineage>
</organism>
<dbReference type="Proteomes" id="UP000245998">
    <property type="component" value="Unassembled WGS sequence"/>
</dbReference>
<dbReference type="AlphaFoldDB" id="A0A2U1K4X3"/>
<reference evidence="2 3" key="1">
    <citation type="submission" date="2018-04" db="EMBL/GenBank/DDBJ databases">
        <title>Camelliibacillus theae gen. nov., sp. nov., isolated from Pu'er tea.</title>
        <authorList>
            <person name="Niu L."/>
        </authorList>
    </citation>
    <scope>NUCLEOTIDE SEQUENCE [LARGE SCALE GENOMIC DNA]</scope>
    <source>
        <strain evidence="2 3">T8</strain>
    </source>
</reference>
<gene>
    <name evidence="2" type="ORF">DCC39_04825</name>
</gene>
<dbReference type="EMBL" id="QCZG01000007">
    <property type="protein sequence ID" value="PWA12556.1"/>
    <property type="molecule type" value="Genomic_DNA"/>
</dbReference>
<dbReference type="Pfam" id="PF12867">
    <property type="entry name" value="DinB_2"/>
    <property type="match status" value="1"/>
</dbReference>
<dbReference type="OrthoDB" id="5464839at2"/>
<feature type="domain" description="DinB-like" evidence="1">
    <location>
        <begin position="9"/>
        <end position="160"/>
    </location>
</feature>
<proteinExistence type="predicted"/>
<dbReference type="InterPro" id="IPR034660">
    <property type="entry name" value="DinB/YfiT-like"/>
</dbReference>
<evidence type="ECO:0000313" key="2">
    <source>
        <dbReference type="EMBL" id="PWA12556.1"/>
    </source>
</evidence>
<name>A0A2U1K4X3_9BACI</name>
<dbReference type="SUPFAM" id="SSF109854">
    <property type="entry name" value="DinB/YfiT-like putative metalloenzymes"/>
    <property type="match status" value="1"/>
</dbReference>
<dbReference type="InterPro" id="IPR024775">
    <property type="entry name" value="DinB-like"/>
</dbReference>
<comment type="caution">
    <text evidence="2">The sequence shown here is derived from an EMBL/GenBank/DDBJ whole genome shotgun (WGS) entry which is preliminary data.</text>
</comment>
<accession>A0A2U1K4X3</accession>
<protein>
    <submittedName>
        <fullName evidence="2">PadR family transcriptional regulator</fullName>
    </submittedName>
</protein>
<sequence>MYKLINDNLYETRNNLVNEINLLSDAQFNSKPDINQWSIAQVCHHLVLVEEASIKAIAWGLKEVDGTQKERKKIHLTLLDRTKKIKAPKIVEPDVEPFEVQQIIELLDDSRKKLMTFLSTIEDKSILAKKSMKHPALGELPLDQWIEQIYLHEQRHIEQIKEIKLLLDARQ</sequence>
<dbReference type="RefSeq" id="WP_116553760.1">
    <property type="nucleotide sequence ID" value="NZ_QCZG01000007.1"/>
</dbReference>
<dbReference type="Gene3D" id="1.20.120.450">
    <property type="entry name" value="dinb family like domain"/>
    <property type="match status" value="1"/>
</dbReference>
<keyword evidence="3" id="KW-1185">Reference proteome</keyword>
<evidence type="ECO:0000259" key="1">
    <source>
        <dbReference type="Pfam" id="PF12867"/>
    </source>
</evidence>